<dbReference type="InterPro" id="IPR036371">
    <property type="entry name" value="TPK_B1-bd_sf"/>
</dbReference>
<feature type="domain" description="Thiamin pyrophosphokinase thiamin-binding" evidence="6">
    <location>
        <begin position="136"/>
        <end position="201"/>
    </location>
</feature>
<protein>
    <recommendedName>
        <fullName evidence="5">Thiamine diphosphokinase</fullName>
        <ecNumber evidence="5">2.7.6.2</ecNumber>
    </recommendedName>
</protein>
<comment type="caution">
    <text evidence="7">The sequence shown here is derived from an EMBL/GenBank/DDBJ whole genome shotgun (WGS) entry which is preliminary data.</text>
</comment>
<accession>A0A949K0S9</accession>
<dbReference type="SMART" id="SM00983">
    <property type="entry name" value="TPK_B1_binding"/>
    <property type="match status" value="1"/>
</dbReference>
<evidence type="ECO:0000256" key="3">
    <source>
        <dbReference type="ARBA" id="ARBA00022777"/>
    </source>
</evidence>
<dbReference type="CDD" id="cd07995">
    <property type="entry name" value="TPK"/>
    <property type="match status" value="1"/>
</dbReference>
<name>A0A949K0S9_9FIRM</name>
<sequence length="207" mass="22648">MARCIIITAYHTGNIKDSYVPMPGDFIICADAGYLLARQEGITPDAVLGDFDSMERSQVTCPDIIHVPVEKDDTDTLLCLKYGMELGYREFLMIGGIGGRLDHTMANIQTLLYAHNRGIDIEMADAGNTARILSPGTYHLKEKEGYQLSLFALTQTCTGIYYTGLKYPLNNATLTNDFPLGVSNSFVSSEAEITFATGTALLILSKD</sequence>
<reference evidence="7" key="1">
    <citation type="submission" date="2021-06" db="EMBL/GenBank/DDBJ databases">
        <title>Description of novel taxa of the family Lachnospiraceae.</title>
        <authorList>
            <person name="Chaplin A.V."/>
            <person name="Sokolova S.R."/>
            <person name="Pikina A.P."/>
            <person name="Korzhanova M."/>
            <person name="Belova V."/>
            <person name="Korostin D."/>
            <person name="Efimov B.A."/>
        </authorList>
    </citation>
    <scope>NUCLEOTIDE SEQUENCE</scope>
    <source>
        <strain evidence="7">ASD5720</strain>
    </source>
</reference>
<dbReference type="InterPro" id="IPR006282">
    <property type="entry name" value="Thi_PPkinase"/>
</dbReference>
<dbReference type="AlphaFoldDB" id="A0A949K0S9"/>
<dbReference type="PANTHER" id="PTHR41299:SF1">
    <property type="entry name" value="THIAMINE PYROPHOSPHOKINASE"/>
    <property type="match status" value="1"/>
</dbReference>
<dbReference type="SUPFAM" id="SSF63862">
    <property type="entry name" value="Thiamin pyrophosphokinase, substrate-binding domain"/>
    <property type="match status" value="1"/>
</dbReference>
<dbReference type="InterPro" id="IPR007373">
    <property type="entry name" value="Thiamin_PyroPKinase_B1-bd"/>
</dbReference>
<gene>
    <name evidence="7" type="ORF">KTH89_08845</name>
</gene>
<dbReference type="Pfam" id="PF04263">
    <property type="entry name" value="TPK_catalytic"/>
    <property type="match status" value="1"/>
</dbReference>
<organism evidence="7 8">
    <name type="scientific">Diplocloster agilis</name>
    <dbReference type="NCBI Taxonomy" id="2850323"/>
    <lineage>
        <taxon>Bacteria</taxon>
        <taxon>Bacillati</taxon>
        <taxon>Bacillota</taxon>
        <taxon>Clostridia</taxon>
        <taxon>Lachnospirales</taxon>
        <taxon>Lachnospiraceae</taxon>
        <taxon>Diplocloster</taxon>
    </lineage>
</organism>
<dbReference type="GO" id="GO:0009229">
    <property type="term" value="P:thiamine diphosphate biosynthetic process"/>
    <property type="evidence" value="ECO:0007669"/>
    <property type="project" value="InterPro"/>
</dbReference>
<evidence type="ECO:0000256" key="1">
    <source>
        <dbReference type="ARBA" id="ARBA00022679"/>
    </source>
</evidence>
<evidence type="ECO:0000256" key="4">
    <source>
        <dbReference type="ARBA" id="ARBA00022840"/>
    </source>
</evidence>
<dbReference type="InterPro" id="IPR007371">
    <property type="entry name" value="TPK_catalytic"/>
</dbReference>
<dbReference type="GO" id="GO:0016301">
    <property type="term" value="F:kinase activity"/>
    <property type="evidence" value="ECO:0007669"/>
    <property type="project" value="UniProtKB-KW"/>
</dbReference>
<dbReference type="GO" id="GO:0030975">
    <property type="term" value="F:thiamine binding"/>
    <property type="evidence" value="ECO:0007669"/>
    <property type="project" value="InterPro"/>
</dbReference>
<dbReference type="GO" id="GO:0006772">
    <property type="term" value="P:thiamine metabolic process"/>
    <property type="evidence" value="ECO:0007669"/>
    <property type="project" value="UniProtKB-UniRule"/>
</dbReference>
<dbReference type="GO" id="GO:0004788">
    <property type="term" value="F:thiamine diphosphokinase activity"/>
    <property type="evidence" value="ECO:0007669"/>
    <property type="project" value="UniProtKB-UniRule"/>
</dbReference>
<dbReference type="EMBL" id="JAHQCW010000012">
    <property type="protein sequence ID" value="MBU9736645.1"/>
    <property type="molecule type" value="Genomic_DNA"/>
</dbReference>
<dbReference type="Gene3D" id="3.40.50.10240">
    <property type="entry name" value="Thiamin pyrophosphokinase, catalytic domain"/>
    <property type="match status" value="1"/>
</dbReference>
<proteinExistence type="predicted"/>
<keyword evidence="1 7" id="KW-0808">Transferase</keyword>
<dbReference type="SUPFAM" id="SSF63999">
    <property type="entry name" value="Thiamin pyrophosphokinase, catalytic domain"/>
    <property type="match status" value="1"/>
</dbReference>
<evidence type="ECO:0000313" key="7">
    <source>
        <dbReference type="EMBL" id="MBU9736645.1"/>
    </source>
</evidence>
<dbReference type="InterPro" id="IPR036759">
    <property type="entry name" value="TPK_catalytic_sf"/>
</dbReference>
<dbReference type="RefSeq" id="WP_238721416.1">
    <property type="nucleotide sequence ID" value="NZ_JAHQCW010000012.1"/>
</dbReference>
<dbReference type="Pfam" id="PF04265">
    <property type="entry name" value="TPK_B1_binding"/>
    <property type="match status" value="1"/>
</dbReference>
<keyword evidence="3" id="KW-0418">Kinase</keyword>
<evidence type="ECO:0000259" key="6">
    <source>
        <dbReference type="SMART" id="SM00983"/>
    </source>
</evidence>
<evidence type="ECO:0000256" key="5">
    <source>
        <dbReference type="NCBIfam" id="TIGR01378"/>
    </source>
</evidence>
<dbReference type="Proteomes" id="UP000712157">
    <property type="component" value="Unassembled WGS sequence"/>
</dbReference>
<dbReference type="PANTHER" id="PTHR41299">
    <property type="entry name" value="THIAMINE PYROPHOSPHOKINASE"/>
    <property type="match status" value="1"/>
</dbReference>
<evidence type="ECO:0000256" key="2">
    <source>
        <dbReference type="ARBA" id="ARBA00022741"/>
    </source>
</evidence>
<dbReference type="NCBIfam" id="TIGR01378">
    <property type="entry name" value="thi_PPkinase"/>
    <property type="match status" value="1"/>
</dbReference>
<dbReference type="GO" id="GO:0005524">
    <property type="term" value="F:ATP binding"/>
    <property type="evidence" value="ECO:0007669"/>
    <property type="project" value="UniProtKB-KW"/>
</dbReference>
<dbReference type="EC" id="2.7.6.2" evidence="5"/>
<evidence type="ECO:0000313" key="8">
    <source>
        <dbReference type="Proteomes" id="UP000712157"/>
    </source>
</evidence>
<keyword evidence="2" id="KW-0547">Nucleotide-binding</keyword>
<dbReference type="InterPro" id="IPR053149">
    <property type="entry name" value="TPK"/>
</dbReference>
<keyword evidence="4" id="KW-0067">ATP-binding</keyword>
<keyword evidence="8" id="KW-1185">Reference proteome</keyword>